<evidence type="ECO:0000313" key="2">
    <source>
        <dbReference type="Proteomes" id="UP000008070"/>
    </source>
</evidence>
<protein>
    <submittedName>
        <fullName evidence="1">Uncharacterized protein</fullName>
    </submittedName>
</protein>
<dbReference type="AlphaFoldDB" id="C7CCQ0"/>
<dbReference type="RefSeq" id="WP_015822453.1">
    <property type="nucleotide sequence ID" value="NC_012988.1"/>
</dbReference>
<dbReference type="KEGG" id="mdi:METDI2610"/>
<sequence>MPAKPIDNERRACDAVVRVLEERHGAVRANASSPEDDRIGSPVEYVFDLVGQTYALEHTVVEAFDGQIHKDVDFVAFVAPIEGALDHDMPSPGSYRLTFAIHPSQGLKPKRIAEAQAAIIVWVREAAAAMHAECPTVPTRSRGPHGHESHRRGTVEGVDLHLHREIGWSLPEVAYGRVFCGRFAPPDYETLRIERMRAALAKKLPKLQSWKDTGARSVLLLENRDLSLSNHVVILEAAEEALKGRHDGPDEIWLVDTTIKTEWTVWCLMREGLSFPDEETPFRYREFRPEDLAEVGVA</sequence>
<dbReference type="HOGENOM" id="CLU_933208_0_0_5"/>
<proteinExistence type="predicted"/>
<reference evidence="2" key="1">
    <citation type="journal article" date="2009" name="PLoS ONE">
        <title>Methylobacterium genome sequences: a reference blueprint to investigate microbial metabolism of C1 compounds from natural and industrial sources.</title>
        <authorList>
            <person name="Vuilleumier S."/>
            <person name="Chistoserdova L."/>
            <person name="Lee M.-C."/>
            <person name="Bringel F."/>
            <person name="Lajus A."/>
            <person name="Zhou Y."/>
            <person name="Gourion B."/>
            <person name="Barbe V."/>
            <person name="Chang J."/>
            <person name="Cruveiller S."/>
            <person name="Dossat C."/>
            <person name="Gillett W."/>
            <person name="Gruffaz C."/>
            <person name="Haugen E."/>
            <person name="Hourcade E."/>
            <person name="Levy R."/>
            <person name="Mangenot S."/>
            <person name="Muller E."/>
            <person name="Nadalig T."/>
            <person name="Pagni M."/>
            <person name="Penny C."/>
            <person name="Peyraud R."/>
            <person name="Robinson D.G."/>
            <person name="Roche D."/>
            <person name="Rouy Z."/>
            <person name="Saenampechek C."/>
            <person name="Salvignol G."/>
            <person name="Vallenet D."/>
            <person name="Wu Z."/>
            <person name="Marx C.J."/>
            <person name="Vorholt J.A."/>
            <person name="Olson M.V."/>
            <person name="Kaul R."/>
            <person name="Weissenbach J."/>
            <person name="Medigue C."/>
            <person name="Lidstrom M.E."/>
        </authorList>
    </citation>
    <scope>NUCLEOTIDE SEQUENCE [LARGE SCALE GENOMIC DNA]</scope>
    <source>
        <strain evidence="2">DSM 6343 / CIP 106787 / DM4</strain>
    </source>
</reference>
<evidence type="ECO:0000313" key="1">
    <source>
        <dbReference type="EMBL" id="CAX24265.1"/>
    </source>
</evidence>
<organism evidence="1 2">
    <name type="scientific">Methylorubrum extorquens (strain DSM 6343 / CIP 106787 / DM4)</name>
    <name type="common">Methylobacterium extorquens</name>
    <dbReference type="NCBI Taxonomy" id="661410"/>
    <lineage>
        <taxon>Bacteria</taxon>
        <taxon>Pseudomonadati</taxon>
        <taxon>Pseudomonadota</taxon>
        <taxon>Alphaproteobacteria</taxon>
        <taxon>Hyphomicrobiales</taxon>
        <taxon>Methylobacteriaceae</taxon>
        <taxon>Methylorubrum</taxon>
    </lineage>
</organism>
<dbReference type="GeneID" id="72989566"/>
<dbReference type="EMBL" id="FP103042">
    <property type="protein sequence ID" value="CAX24265.1"/>
    <property type="molecule type" value="Genomic_DNA"/>
</dbReference>
<gene>
    <name evidence="1" type="ORF">METD_I2610</name>
</gene>
<dbReference type="Proteomes" id="UP000008070">
    <property type="component" value="Chromosome"/>
</dbReference>
<name>C7CCQ0_METED</name>
<accession>C7CCQ0</accession>